<dbReference type="GeneTree" id="ENSGT00950000182870"/>
<evidence type="ECO:0000313" key="4">
    <source>
        <dbReference type="Ensembl" id="ENSPNAP00000028927.2"/>
    </source>
</evidence>
<evidence type="ECO:0000256" key="1">
    <source>
        <dbReference type="SAM" id="Coils"/>
    </source>
</evidence>
<dbReference type="GO" id="GO:0005813">
    <property type="term" value="C:centrosome"/>
    <property type="evidence" value="ECO:0007669"/>
    <property type="project" value="TreeGrafter"/>
</dbReference>
<protein>
    <recommendedName>
        <fullName evidence="3">CEP152 CEP63 binding coiled coil domain-containing protein</fullName>
    </recommendedName>
</protein>
<feature type="compositionally biased region" description="Basic and acidic residues" evidence="2">
    <location>
        <begin position="24"/>
        <end position="35"/>
    </location>
</feature>
<feature type="compositionally biased region" description="Polar residues" evidence="2">
    <location>
        <begin position="857"/>
        <end position="872"/>
    </location>
</feature>
<dbReference type="RefSeq" id="XP_017563784.2">
    <property type="nucleotide sequence ID" value="XM_017708295.2"/>
</dbReference>
<keyword evidence="1" id="KW-0175">Coiled coil</keyword>
<dbReference type="Pfam" id="PF25769">
    <property type="entry name" value="PLK4_bind_CEP152"/>
    <property type="match status" value="1"/>
</dbReference>
<feature type="coiled-coil region" evidence="1">
    <location>
        <begin position="882"/>
        <end position="932"/>
    </location>
</feature>
<dbReference type="Proteomes" id="UP001501920">
    <property type="component" value="Chromosome 11"/>
</dbReference>
<name>A0A3B4DX04_PYGNA</name>
<dbReference type="PANTHER" id="PTHR10337:SF6">
    <property type="entry name" value="CENTROSOMAL PROTEIN OF 152 KDA"/>
    <property type="match status" value="1"/>
</dbReference>
<feature type="coiled-coil region" evidence="1">
    <location>
        <begin position="1206"/>
        <end position="1295"/>
    </location>
</feature>
<evidence type="ECO:0000259" key="3">
    <source>
        <dbReference type="Pfam" id="PF25770"/>
    </source>
</evidence>
<dbReference type="AlphaFoldDB" id="A0A3B4DX04"/>
<gene>
    <name evidence="4" type="primary">CEP152</name>
</gene>
<dbReference type="InterPro" id="IPR051235">
    <property type="entry name" value="CEP152/SHC-Transforming"/>
</dbReference>
<dbReference type="GO" id="GO:0007099">
    <property type="term" value="P:centriole replication"/>
    <property type="evidence" value="ECO:0007669"/>
    <property type="project" value="TreeGrafter"/>
</dbReference>
<feature type="compositionally biased region" description="Polar residues" evidence="2">
    <location>
        <begin position="1426"/>
        <end position="1441"/>
    </location>
</feature>
<dbReference type="Ensembl" id="ENSPNAT00000035248.2">
    <property type="protein sequence ID" value="ENSPNAP00000028927.2"/>
    <property type="gene ID" value="ENSPNAG00000014811.2"/>
</dbReference>
<feature type="coiled-coil region" evidence="1">
    <location>
        <begin position="254"/>
        <end position="337"/>
    </location>
</feature>
<dbReference type="GeneID" id="108433618"/>
<dbReference type="OMA" id="VWEEEMM"/>
<evidence type="ECO:0000256" key="2">
    <source>
        <dbReference type="SAM" id="MobiDB-lite"/>
    </source>
</evidence>
<feature type="coiled-coil region" evidence="1">
    <location>
        <begin position="983"/>
        <end position="1024"/>
    </location>
</feature>
<feature type="region of interest" description="Disordered" evidence="2">
    <location>
        <begin position="1614"/>
        <end position="1639"/>
    </location>
</feature>
<feature type="domain" description="CEP152 CEP63 binding coiled coil" evidence="3">
    <location>
        <begin position="1282"/>
        <end position="1332"/>
    </location>
</feature>
<feature type="region of interest" description="Disordered" evidence="2">
    <location>
        <begin position="851"/>
        <end position="872"/>
    </location>
</feature>
<organism evidence="4 5">
    <name type="scientific">Pygocentrus nattereri</name>
    <name type="common">Red-bellied piranha</name>
    <dbReference type="NCBI Taxonomy" id="42514"/>
    <lineage>
        <taxon>Eukaryota</taxon>
        <taxon>Metazoa</taxon>
        <taxon>Chordata</taxon>
        <taxon>Craniata</taxon>
        <taxon>Vertebrata</taxon>
        <taxon>Euteleostomi</taxon>
        <taxon>Actinopterygii</taxon>
        <taxon>Neopterygii</taxon>
        <taxon>Teleostei</taxon>
        <taxon>Ostariophysi</taxon>
        <taxon>Characiformes</taxon>
        <taxon>Characoidei</taxon>
        <taxon>Pygocentrus</taxon>
    </lineage>
</organism>
<dbReference type="InterPro" id="IPR057659">
    <property type="entry name" value="CEP152_CC"/>
</dbReference>
<feature type="region of interest" description="Disordered" evidence="2">
    <location>
        <begin position="1"/>
        <end position="106"/>
    </location>
</feature>
<dbReference type="InterPro" id="IPR057664">
    <property type="entry name" value="CEP152_PLK4_bind"/>
</dbReference>
<proteinExistence type="predicted"/>
<reference evidence="4" key="3">
    <citation type="submission" date="2025-09" db="UniProtKB">
        <authorList>
            <consortium name="Ensembl"/>
        </authorList>
    </citation>
    <scope>IDENTIFICATION</scope>
</reference>
<evidence type="ECO:0000313" key="5">
    <source>
        <dbReference type="Proteomes" id="UP001501920"/>
    </source>
</evidence>
<sequence>MSIDFDSAALQTQHDDEEEYDQEDYAREQELHKLLTDLPDDMLEDSRDCSSPELDYSTCSHQGDNRSHSLNGHHKWSNRPGLPPAEEGHTYDSTASQPNGHADHLQGGTEHLLHVWDPHQGQNYEYKSDDCVYSSVETVESNGINNLSNEEGYEQDASPHSGLHHGAEYHGVEAKVDAQVYGEHVNVVNHFQNFNNGISERKVVGCYKATFRPHNPTSQPKMFNTKSSAQNDHFDQLQRDFLHSSPSTVDAQEFAQLEILNKAQSRQIEDLEQNLEDSRRKMRYWEHQFAIVKDEKEGLTISLKESSHLIEEAKERESQLQGKVRSLEQQIHSLTEREQGNMKKQRVAEAVVDSMQQQMMELCRSDTLTRAREQHDRDMAAIREQHEARVLALQQKQDSLTQSLEEQVQAAQRLREQVRLLERQREEEQVDRAKVINALAQRLEESQQQCAKLLQTGSVQEMSQMQIKLQQAQSSQNISANMNKALQEELNELKEQITLYESAVKLGAVSFDSNTDWENQLSESYIDLGIKKVNWKNGRNHSTTVLPDSSLLKEDLVRELKIELQRCLSQLKTKRQKISQLQEELRTSQNRVELLQTQLDGVEMRAKDMVRESSLEKLLEPSNTVSQKELIKLEEERQILQKRVETLEVRNKELKQSEEKVKAANSELCTKMREMIQELDQEKQEAAERYERVQQQYRDDVVHRVRAELAQQHTTQVEQLTTQHEQQIKQLESKLAELGQEVLTVQECYISVCKEKDKLEENLQSRVVEEKKLKEKELRRREETETTLERLKAELLSQHQETVNQLEAQWTEEKETEIQMQVATQLTSAKQSWQQEKEELEKNWALRLEEAMKESQKAQAADTQEGSSQTDYQESAAQIFSLEQLEARLDAQRVALQREADSNLSKAVEDALRKKERELQQKHVQNMTLQVEGAVSRAHARWLQDLTTLPEYKACLQTEREKWEAVQEDNIQKQVSSAIKTAEDKWQKALSEKQKELEDYMKRNQELQDKVLSLNTQLERSSEEHTALLKAELSAARVMWSKDKQQEISCLNMQLKAQLEKKLEQAREEAFRQGQDDLQMTLRSKEESWRSQETRLREEQQRVKDHVLAEIKEVLKEIQDVSRGGAEDRGSREGGLRAKLRDLCRDTLSKAVAHSRQEWEKSSEDKLRSVLQETQEQHEKELSQIRSTVAQRKEGVCNSKGCTESMGKLQKKNQDLQRHLEKACRQLQRTVREHKSTLHNLKEEHDETLRKEREAHTKALEVKLSACKESCGADNQNLQAGLEEMKEQYMKAVQKIRGDMLCYLQESKERAAELIRVEVLRERQDTARRMRRYYLTCLQELLEDGGQSTGAEKKIINAASKLAAMAKVLETPLAKKKLQRNQNVQDLSLNAENSANDHGTKVSGAASIESLSFRAESQENCETEQTHQSHSVAESEYATQKSKLKGITPAGKGPQVDLKKSARANGGKGPEVTEHLTTEPKPLVDFASYTAHIDVVSNANVTFRKQSREMYFSGTESGKANERLTPQVAVESFLIEEAPVRDDGQSDWSLSSNGSTFTNIIHLTSSYPSRNAEPVRPNSLMNPSVDNLDFESCLGDNSDVTVYKEIVKKSAYVKPKQGAGHKSKKSREPTPGSEGERIHRLCPKSLFSELKICQQDSGFDSPLSLIQK</sequence>
<dbReference type="Pfam" id="PF25770">
    <property type="entry name" value="CC_CEP63-bind_CEP152"/>
    <property type="match status" value="1"/>
</dbReference>
<feature type="coiled-coil region" evidence="1">
    <location>
        <begin position="557"/>
        <end position="843"/>
    </location>
</feature>
<reference evidence="4" key="2">
    <citation type="submission" date="2025-08" db="UniProtKB">
        <authorList>
            <consortium name="Ensembl"/>
        </authorList>
    </citation>
    <scope>IDENTIFICATION</scope>
</reference>
<dbReference type="PANTHER" id="PTHR10337">
    <property type="entry name" value="SHC TRANSFORMING PROTEIN"/>
    <property type="match status" value="1"/>
</dbReference>
<dbReference type="RefSeq" id="XP_017563785.2">
    <property type="nucleotide sequence ID" value="XM_017708296.2"/>
</dbReference>
<feature type="region of interest" description="Disordered" evidence="2">
    <location>
        <begin position="145"/>
        <end position="164"/>
    </location>
</feature>
<dbReference type="STRING" id="42514.ENSPNAP00000028927"/>
<reference evidence="4 5" key="1">
    <citation type="submission" date="2020-10" db="EMBL/GenBank/DDBJ databases">
        <title>Pygocentrus nattereri (red-bellied piranha) genome, fPygNat1, primary haplotype.</title>
        <authorList>
            <person name="Myers G."/>
            <person name="Meyer A."/>
            <person name="Karagic N."/>
            <person name="Pippel M."/>
            <person name="Winkler S."/>
            <person name="Tracey A."/>
            <person name="Wood J."/>
            <person name="Formenti G."/>
            <person name="Howe K."/>
            <person name="Fedrigo O."/>
            <person name="Jarvis E.D."/>
        </authorList>
    </citation>
    <scope>NUCLEOTIDE SEQUENCE [LARGE SCALE GENOMIC DNA]</scope>
</reference>
<accession>A0A3B4DX04</accession>
<feature type="coiled-coil region" evidence="1">
    <location>
        <begin position="383"/>
        <end position="503"/>
    </location>
</feature>
<keyword evidence="5" id="KW-1185">Reference proteome</keyword>
<feature type="region of interest" description="Disordered" evidence="2">
    <location>
        <begin position="1415"/>
        <end position="1475"/>
    </location>
</feature>